<keyword evidence="2" id="KW-1185">Reference proteome</keyword>
<reference evidence="2" key="1">
    <citation type="journal article" date="2015" name="Nat. Genet.">
        <title>The genome and transcriptome of the zoonotic hookworm Ancylostoma ceylanicum identify infection-specific gene families.</title>
        <authorList>
            <person name="Schwarz E.M."/>
            <person name="Hu Y."/>
            <person name="Antoshechkin I."/>
            <person name="Miller M.M."/>
            <person name="Sternberg P.W."/>
            <person name="Aroian R.V."/>
        </authorList>
    </citation>
    <scope>NUCLEOTIDE SEQUENCE</scope>
    <source>
        <strain evidence="2">HY135</strain>
    </source>
</reference>
<name>A0A016V6F1_9BILA</name>
<protein>
    <submittedName>
        <fullName evidence="1">Uncharacterized protein</fullName>
    </submittedName>
</protein>
<proteinExistence type="predicted"/>
<comment type="caution">
    <text evidence="1">The sequence shown here is derived from an EMBL/GenBank/DDBJ whole genome shotgun (WGS) entry which is preliminary data.</text>
</comment>
<dbReference type="EMBL" id="JARK01001353">
    <property type="protein sequence ID" value="EYC22542.1"/>
    <property type="molecule type" value="Genomic_DNA"/>
</dbReference>
<sequence>MPSHQSPSANLGYLSQSCESPMFVGPPGVWGDWTNAMRSFEELVDQYETEALQLDDSSLASIEANITRSLCIVIACKPLMARSLMAPWLRVVGLSQPNIQYLEISGVIDLNVLFMKAEKDLRSLADRGKFHQEMKRKFIRSTIAAQKCLEAFKGEESHLTCGVETFH</sequence>
<dbReference type="Proteomes" id="UP000024635">
    <property type="component" value="Unassembled WGS sequence"/>
</dbReference>
<organism evidence="1 2">
    <name type="scientific">Ancylostoma ceylanicum</name>
    <dbReference type="NCBI Taxonomy" id="53326"/>
    <lineage>
        <taxon>Eukaryota</taxon>
        <taxon>Metazoa</taxon>
        <taxon>Ecdysozoa</taxon>
        <taxon>Nematoda</taxon>
        <taxon>Chromadorea</taxon>
        <taxon>Rhabditida</taxon>
        <taxon>Rhabditina</taxon>
        <taxon>Rhabditomorpha</taxon>
        <taxon>Strongyloidea</taxon>
        <taxon>Ancylostomatidae</taxon>
        <taxon>Ancylostomatinae</taxon>
        <taxon>Ancylostoma</taxon>
    </lineage>
</organism>
<evidence type="ECO:0000313" key="2">
    <source>
        <dbReference type="Proteomes" id="UP000024635"/>
    </source>
</evidence>
<gene>
    <name evidence="1" type="primary">Acey_s0017.g3412</name>
    <name evidence="1" type="ORF">Y032_0017g3412</name>
</gene>
<dbReference type="OrthoDB" id="5793586at2759"/>
<evidence type="ECO:0000313" key="1">
    <source>
        <dbReference type="EMBL" id="EYC22542.1"/>
    </source>
</evidence>
<dbReference type="AlphaFoldDB" id="A0A016V6F1"/>
<accession>A0A016V6F1</accession>